<organism evidence="2 3">
    <name type="scientific">Cronobacter dublinensis 1210</name>
    <dbReference type="NCBI Taxonomy" id="1208656"/>
    <lineage>
        <taxon>Bacteria</taxon>
        <taxon>Pseudomonadati</taxon>
        <taxon>Pseudomonadota</taxon>
        <taxon>Gammaproteobacteria</taxon>
        <taxon>Enterobacterales</taxon>
        <taxon>Enterobacteriaceae</taxon>
        <taxon>Cronobacter</taxon>
    </lineage>
</organism>
<dbReference type="Proteomes" id="UP000009342">
    <property type="component" value="Unassembled WGS sequence"/>
</dbReference>
<name>A0ABP1W5I1_9ENTR</name>
<dbReference type="EMBL" id="CAKZ01000056">
    <property type="protein sequence ID" value="CCJ80435.1"/>
    <property type="molecule type" value="Genomic_DNA"/>
</dbReference>
<evidence type="ECO:0000313" key="3">
    <source>
        <dbReference type="Proteomes" id="UP000009342"/>
    </source>
</evidence>
<accession>A0ABP1W5I1</accession>
<evidence type="ECO:0000256" key="1">
    <source>
        <dbReference type="SAM" id="Phobius"/>
    </source>
</evidence>
<feature type="transmembrane region" description="Helical" evidence="1">
    <location>
        <begin position="13"/>
        <end position="36"/>
    </location>
</feature>
<keyword evidence="1" id="KW-1133">Transmembrane helix</keyword>
<sequence>MLFTIIFLRPCGIAYRVTINSVGAGFLFFAAIQAILAR</sequence>
<keyword evidence="3" id="KW-1185">Reference proteome</keyword>
<protein>
    <submittedName>
        <fullName evidence="2">Uncharacterized protein</fullName>
    </submittedName>
</protein>
<reference evidence="3" key="1">
    <citation type="journal article" date="2012" name="PLoS ONE">
        <title>Comparative analysis of genome sequences covering the seven cronobacter species.</title>
        <authorList>
            <person name="Joseph S."/>
            <person name="Desai P."/>
            <person name="Ji Y."/>
            <person name="Cummings C.A."/>
            <person name="Shih R."/>
            <person name="Degoricija L."/>
            <person name="Rico A."/>
            <person name="Brzoska P."/>
            <person name="Hamby S.E."/>
            <person name="Masood N."/>
            <person name="Hariri S."/>
            <person name="Sonbol H."/>
            <person name="Chuzhanova N."/>
            <person name="McClelland M."/>
            <person name="Furtado M.R."/>
            <person name="Forsythe S.J."/>
        </authorList>
    </citation>
    <scope>NUCLEOTIDE SEQUENCE [LARGE SCALE GENOMIC DNA]</scope>
    <source>
        <strain evidence="3">1210</strain>
    </source>
</reference>
<proteinExistence type="predicted"/>
<comment type="caution">
    <text evidence="2">The sequence shown here is derived from an EMBL/GenBank/DDBJ whole genome shotgun (WGS) entry which is preliminary data.</text>
</comment>
<keyword evidence="1" id="KW-0812">Transmembrane</keyword>
<gene>
    <name evidence="2" type="ORF">BN134_1147</name>
</gene>
<evidence type="ECO:0000313" key="2">
    <source>
        <dbReference type="EMBL" id="CCJ80435.1"/>
    </source>
</evidence>
<keyword evidence="1" id="KW-0472">Membrane</keyword>